<dbReference type="PANTHER" id="PTHR11207:SF0">
    <property type="entry name" value="RIBONUCLEASE 3"/>
    <property type="match status" value="1"/>
</dbReference>
<organism evidence="8 9">
    <name type="scientific">Pelagomonas calceolata</name>
    <dbReference type="NCBI Taxonomy" id="35677"/>
    <lineage>
        <taxon>Eukaryota</taxon>
        <taxon>Sar</taxon>
        <taxon>Stramenopiles</taxon>
        <taxon>Ochrophyta</taxon>
        <taxon>Pelagophyceae</taxon>
        <taxon>Pelagomonadales</taxon>
        <taxon>Pelagomonadaceae</taxon>
        <taxon>Pelagomonas</taxon>
    </lineage>
</organism>
<dbReference type="Proteomes" id="UP000789595">
    <property type="component" value="Unassembled WGS sequence"/>
</dbReference>
<dbReference type="EMBL" id="CAKKNE010000004">
    <property type="protein sequence ID" value="CAH0372952.1"/>
    <property type="molecule type" value="Genomic_DNA"/>
</dbReference>
<proteinExistence type="predicted"/>
<comment type="caution">
    <text evidence="8">The sequence shown here is derived from an EMBL/GenBank/DDBJ whole genome shotgun (WGS) entry which is preliminary data.</text>
</comment>
<evidence type="ECO:0000256" key="4">
    <source>
        <dbReference type="ARBA" id="ARBA00022884"/>
    </source>
</evidence>
<gene>
    <name evidence="8" type="ORF">PECAL_4P01140</name>
</gene>
<evidence type="ECO:0000256" key="3">
    <source>
        <dbReference type="ARBA" id="ARBA00022801"/>
    </source>
</evidence>
<sequence length="271" mass="30182">MLAAARAWHRCQGPLRTAVRARASKGDDLDELAKRLGHRWNNVERLRSAVSHPAHRPPGEVDRYKAKRFERFEFLGDRVLNLVIAEYLHETYPNEDEATANLRIMKLIRSEALLAVGRGWRLPSPPGFSAPTGSNGITADTVESVVAAVFRDAGYEAARDFVRNAWAPLLAEMDREGPPGKDAKTRLGEVANERGVPQPKYEVVARGGKSHQPEFTVRGHFDGISEVATARAAGGRRPRRRAEMLAAEKILRRLEELDKDEDVRKALRGLG</sequence>
<name>A0A8J2WXZ1_9STRA</name>
<dbReference type="GO" id="GO:0004525">
    <property type="term" value="F:ribonuclease III activity"/>
    <property type="evidence" value="ECO:0007669"/>
    <property type="project" value="InterPro"/>
</dbReference>
<dbReference type="PROSITE" id="PS00517">
    <property type="entry name" value="RNASE_3_1"/>
    <property type="match status" value="1"/>
</dbReference>
<dbReference type="PROSITE" id="PS50142">
    <property type="entry name" value="RNASE_3_2"/>
    <property type="match status" value="1"/>
</dbReference>
<feature type="domain" description="DRBM" evidence="6">
    <location>
        <begin position="182"/>
        <end position="256"/>
    </location>
</feature>
<dbReference type="SMART" id="SM00535">
    <property type="entry name" value="RIBOc"/>
    <property type="match status" value="1"/>
</dbReference>
<reference evidence="8" key="1">
    <citation type="submission" date="2021-11" db="EMBL/GenBank/DDBJ databases">
        <authorList>
            <consortium name="Genoscope - CEA"/>
            <person name="William W."/>
        </authorList>
    </citation>
    <scope>NUCLEOTIDE SEQUENCE</scope>
</reference>
<evidence type="ECO:0000259" key="6">
    <source>
        <dbReference type="PROSITE" id="PS50137"/>
    </source>
</evidence>
<dbReference type="SMART" id="SM00358">
    <property type="entry name" value="DSRM"/>
    <property type="match status" value="1"/>
</dbReference>
<dbReference type="SUPFAM" id="SSF54768">
    <property type="entry name" value="dsRNA-binding domain-like"/>
    <property type="match status" value="1"/>
</dbReference>
<dbReference type="GO" id="GO:0006396">
    <property type="term" value="P:RNA processing"/>
    <property type="evidence" value="ECO:0007669"/>
    <property type="project" value="InterPro"/>
</dbReference>
<evidence type="ECO:0000313" key="9">
    <source>
        <dbReference type="Proteomes" id="UP000789595"/>
    </source>
</evidence>
<dbReference type="GO" id="GO:0010468">
    <property type="term" value="P:regulation of gene expression"/>
    <property type="evidence" value="ECO:0007669"/>
    <property type="project" value="TreeGrafter"/>
</dbReference>
<keyword evidence="1" id="KW-0540">Nuclease</keyword>
<dbReference type="CDD" id="cd00593">
    <property type="entry name" value="RIBOc"/>
    <property type="match status" value="1"/>
</dbReference>
<evidence type="ECO:0000259" key="7">
    <source>
        <dbReference type="PROSITE" id="PS50142"/>
    </source>
</evidence>
<keyword evidence="2" id="KW-0255">Endonuclease</keyword>
<evidence type="ECO:0000256" key="2">
    <source>
        <dbReference type="ARBA" id="ARBA00022759"/>
    </source>
</evidence>
<dbReference type="SUPFAM" id="SSF69065">
    <property type="entry name" value="RNase III domain-like"/>
    <property type="match status" value="1"/>
</dbReference>
<keyword evidence="3" id="KW-0378">Hydrolase</keyword>
<dbReference type="OrthoDB" id="67027at2759"/>
<dbReference type="Pfam" id="PF00035">
    <property type="entry name" value="dsrm"/>
    <property type="match status" value="1"/>
</dbReference>
<keyword evidence="4 5" id="KW-0694">RNA-binding</keyword>
<evidence type="ECO:0000313" key="8">
    <source>
        <dbReference type="EMBL" id="CAH0372952.1"/>
    </source>
</evidence>
<dbReference type="AlphaFoldDB" id="A0A8J2WXZ1"/>
<feature type="domain" description="RNase III" evidence="7">
    <location>
        <begin position="29"/>
        <end position="154"/>
    </location>
</feature>
<evidence type="ECO:0000256" key="1">
    <source>
        <dbReference type="ARBA" id="ARBA00022722"/>
    </source>
</evidence>
<dbReference type="PANTHER" id="PTHR11207">
    <property type="entry name" value="RIBONUCLEASE III"/>
    <property type="match status" value="1"/>
</dbReference>
<dbReference type="Gene3D" id="1.10.1520.10">
    <property type="entry name" value="Ribonuclease III domain"/>
    <property type="match status" value="1"/>
</dbReference>
<accession>A0A8J2WXZ1</accession>
<evidence type="ECO:0000256" key="5">
    <source>
        <dbReference type="PROSITE-ProRule" id="PRU00266"/>
    </source>
</evidence>
<dbReference type="InterPro" id="IPR000999">
    <property type="entry name" value="RNase_III_dom"/>
</dbReference>
<dbReference type="InterPro" id="IPR014720">
    <property type="entry name" value="dsRBD_dom"/>
</dbReference>
<keyword evidence="9" id="KW-1185">Reference proteome</keyword>
<dbReference type="Gene3D" id="3.30.160.20">
    <property type="match status" value="1"/>
</dbReference>
<dbReference type="GO" id="GO:0003725">
    <property type="term" value="F:double-stranded RNA binding"/>
    <property type="evidence" value="ECO:0007669"/>
    <property type="project" value="TreeGrafter"/>
</dbReference>
<dbReference type="PROSITE" id="PS50137">
    <property type="entry name" value="DS_RBD"/>
    <property type="match status" value="1"/>
</dbReference>
<protein>
    <submittedName>
        <fullName evidence="8">Uncharacterized protein</fullName>
    </submittedName>
</protein>
<dbReference type="InterPro" id="IPR036389">
    <property type="entry name" value="RNase_III_sf"/>
</dbReference>
<dbReference type="Pfam" id="PF14622">
    <property type="entry name" value="Ribonucleas_3_3"/>
    <property type="match status" value="1"/>
</dbReference>